<dbReference type="Proteomes" id="UP000663864">
    <property type="component" value="Unassembled WGS sequence"/>
</dbReference>
<organism evidence="2 3">
    <name type="scientific">Rotaria sordida</name>
    <dbReference type="NCBI Taxonomy" id="392033"/>
    <lineage>
        <taxon>Eukaryota</taxon>
        <taxon>Metazoa</taxon>
        <taxon>Spiralia</taxon>
        <taxon>Gnathifera</taxon>
        <taxon>Rotifera</taxon>
        <taxon>Eurotatoria</taxon>
        <taxon>Bdelloidea</taxon>
        <taxon>Philodinida</taxon>
        <taxon>Philodinidae</taxon>
        <taxon>Rotaria</taxon>
    </lineage>
</organism>
<dbReference type="EMBL" id="CAJNOT010007014">
    <property type="protein sequence ID" value="CAF1499780.1"/>
    <property type="molecule type" value="Genomic_DNA"/>
</dbReference>
<evidence type="ECO:0000313" key="2">
    <source>
        <dbReference type="EMBL" id="CAF1499780.1"/>
    </source>
</evidence>
<name>A0A815TE04_9BILA</name>
<gene>
    <name evidence="2" type="ORF">ZHD862_LOCUS37388</name>
</gene>
<evidence type="ECO:0000313" key="3">
    <source>
        <dbReference type="Proteomes" id="UP000663864"/>
    </source>
</evidence>
<protein>
    <submittedName>
        <fullName evidence="2">Uncharacterized protein</fullName>
    </submittedName>
</protein>
<feature type="region of interest" description="Disordered" evidence="1">
    <location>
        <begin position="96"/>
        <end position="117"/>
    </location>
</feature>
<evidence type="ECO:0000256" key="1">
    <source>
        <dbReference type="SAM" id="MobiDB-lite"/>
    </source>
</evidence>
<dbReference type="AlphaFoldDB" id="A0A815TE04"/>
<reference evidence="2" key="1">
    <citation type="submission" date="2021-02" db="EMBL/GenBank/DDBJ databases">
        <authorList>
            <person name="Nowell W R."/>
        </authorList>
    </citation>
    <scope>NUCLEOTIDE SEQUENCE</scope>
</reference>
<sequence>MKCFNRKYLLIVSGKKEIIDDLSTGTVNFGHDQSTDTVEKRYTSTFSIILNKNSTSSSTKTKNLSTDEVKSIDLNQDCFSSGSDNNNICSSSISIIPNQNSTSSLTRSDDLSTGTSK</sequence>
<comment type="caution">
    <text evidence="2">The sequence shown here is derived from an EMBL/GenBank/DDBJ whole genome shotgun (WGS) entry which is preliminary data.</text>
</comment>
<proteinExistence type="predicted"/>
<accession>A0A815TE04</accession>